<dbReference type="SUPFAM" id="SSF51182">
    <property type="entry name" value="RmlC-like cupins"/>
    <property type="match status" value="1"/>
</dbReference>
<dbReference type="InterPro" id="IPR014710">
    <property type="entry name" value="RmlC-like_jellyroll"/>
</dbReference>
<dbReference type="Pfam" id="PF07883">
    <property type="entry name" value="Cupin_2"/>
    <property type="match status" value="1"/>
</dbReference>
<dbReference type="Gene3D" id="2.60.120.10">
    <property type="entry name" value="Jelly Rolls"/>
    <property type="match status" value="1"/>
</dbReference>
<organism evidence="2 3">
    <name type="scientific">Rugosimonospora africana</name>
    <dbReference type="NCBI Taxonomy" id="556532"/>
    <lineage>
        <taxon>Bacteria</taxon>
        <taxon>Bacillati</taxon>
        <taxon>Actinomycetota</taxon>
        <taxon>Actinomycetes</taxon>
        <taxon>Micromonosporales</taxon>
        <taxon>Micromonosporaceae</taxon>
        <taxon>Rugosimonospora</taxon>
    </lineage>
</organism>
<keyword evidence="3" id="KW-1185">Reference proteome</keyword>
<evidence type="ECO:0000259" key="1">
    <source>
        <dbReference type="Pfam" id="PF07883"/>
    </source>
</evidence>
<dbReference type="PANTHER" id="PTHR36440">
    <property type="entry name" value="PUTATIVE (AFU_ORTHOLOGUE AFUA_8G07350)-RELATED"/>
    <property type="match status" value="1"/>
</dbReference>
<accession>A0A8J3R0W7</accession>
<dbReference type="InterPro" id="IPR011051">
    <property type="entry name" value="RmlC_Cupin_sf"/>
</dbReference>
<dbReference type="Proteomes" id="UP000642748">
    <property type="component" value="Unassembled WGS sequence"/>
</dbReference>
<dbReference type="EMBL" id="BONZ01000096">
    <property type="protein sequence ID" value="GIH20448.1"/>
    <property type="molecule type" value="Genomic_DNA"/>
</dbReference>
<reference evidence="2" key="1">
    <citation type="submission" date="2021-01" db="EMBL/GenBank/DDBJ databases">
        <title>Whole genome shotgun sequence of Rugosimonospora africana NBRC 104875.</title>
        <authorList>
            <person name="Komaki H."/>
            <person name="Tamura T."/>
        </authorList>
    </citation>
    <scope>NUCLEOTIDE SEQUENCE</scope>
    <source>
        <strain evidence="2">NBRC 104875</strain>
    </source>
</reference>
<proteinExistence type="predicted"/>
<sequence>MTDSPLLPPSVGEPFWFLGGQARVLLPGAATNRAMSVLEFDDPKGQAPPLHVHDGEDEVWIVLDGEISFFVGDARYDLQGGQVAHGPRGVPHSYLVRSPQSRMAVVYAPAGIEEWFRSNGTPVSHVDDAPASFDIGAIIASAEAFSLRVVGPPPQQI</sequence>
<gene>
    <name evidence="2" type="ORF">Raf01_86200</name>
</gene>
<feature type="domain" description="Cupin type-2" evidence="1">
    <location>
        <begin position="42"/>
        <end position="100"/>
    </location>
</feature>
<dbReference type="RefSeq" id="WP_203923872.1">
    <property type="nucleotide sequence ID" value="NZ_BONZ01000096.1"/>
</dbReference>
<evidence type="ECO:0000313" key="3">
    <source>
        <dbReference type="Proteomes" id="UP000642748"/>
    </source>
</evidence>
<dbReference type="InterPro" id="IPR053146">
    <property type="entry name" value="QDO-like"/>
</dbReference>
<dbReference type="InterPro" id="IPR013096">
    <property type="entry name" value="Cupin_2"/>
</dbReference>
<dbReference type="PANTHER" id="PTHR36440:SF1">
    <property type="entry name" value="PUTATIVE (AFU_ORTHOLOGUE AFUA_8G07350)-RELATED"/>
    <property type="match status" value="1"/>
</dbReference>
<dbReference type="AlphaFoldDB" id="A0A8J3R0W7"/>
<evidence type="ECO:0000313" key="2">
    <source>
        <dbReference type="EMBL" id="GIH20448.1"/>
    </source>
</evidence>
<comment type="caution">
    <text evidence="2">The sequence shown here is derived from an EMBL/GenBank/DDBJ whole genome shotgun (WGS) entry which is preliminary data.</text>
</comment>
<name>A0A8J3R0W7_9ACTN</name>
<protein>
    <submittedName>
        <fullName evidence="2">Cupin</fullName>
    </submittedName>
</protein>